<dbReference type="PROSITE" id="PS51471">
    <property type="entry name" value="FE2OG_OXY"/>
    <property type="match status" value="1"/>
</dbReference>
<keyword evidence="2 5" id="KW-0479">Metal-binding</keyword>
<dbReference type="InterPro" id="IPR005123">
    <property type="entry name" value="Oxoglu/Fe-dep_dioxygenase_dom"/>
</dbReference>
<keyword evidence="8" id="KW-1185">Reference proteome</keyword>
<dbReference type="Pfam" id="PF14226">
    <property type="entry name" value="DIOX_N"/>
    <property type="match status" value="1"/>
</dbReference>
<dbReference type="Gramene" id="OE9A081516T1">
    <property type="protein sequence ID" value="OE9A081516C1"/>
    <property type="gene ID" value="OE9A081516"/>
</dbReference>
<dbReference type="PANTHER" id="PTHR47991">
    <property type="entry name" value="OXOGLUTARATE/IRON-DEPENDENT DIOXYGENASE"/>
    <property type="match status" value="1"/>
</dbReference>
<dbReference type="Pfam" id="PF03171">
    <property type="entry name" value="2OG-FeII_Oxy"/>
    <property type="match status" value="1"/>
</dbReference>
<keyword evidence="4 5" id="KW-0408">Iron</keyword>
<evidence type="ECO:0000313" key="7">
    <source>
        <dbReference type="EMBL" id="CAA3029424.1"/>
    </source>
</evidence>
<dbReference type="EMBL" id="CACTIH010009308">
    <property type="protein sequence ID" value="CAA3029424.1"/>
    <property type="molecule type" value="Genomic_DNA"/>
</dbReference>
<dbReference type="InterPro" id="IPR026992">
    <property type="entry name" value="DIOX_N"/>
</dbReference>
<dbReference type="GO" id="GO:0009805">
    <property type="term" value="P:coumarin biosynthetic process"/>
    <property type="evidence" value="ECO:0007669"/>
    <property type="project" value="UniProtKB-ARBA"/>
</dbReference>
<keyword evidence="3 5" id="KW-0560">Oxidoreductase</keyword>
<dbReference type="GO" id="GO:0046872">
    <property type="term" value="F:metal ion binding"/>
    <property type="evidence" value="ECO:0007669"/>
    <property type="project" value="UniProtKB-KW"/>
</dbReference>
<dbReference type="FunFam" id="2.60.120.330:FF:000001">
    <property type="entry name" value="Protein SRG1"/>
    <property type="match status" value="1"/>
</dbReference>
<comment type="similarity">
    <text evidence="1 5">Belongs to the iron/ascorbate-dependent oxidoreductase family.</text>
</comment>
<feature type="domain" description="Fe2OG dioxygenase" evidence="6">
    <location>
        <begin position="203"/>
        <end position="303"/>
    </location>
</feature>
<dbReference type="InterPro" id="IPR050295">
    <property type="entry name" value="Plant_2OG-oxidoreductases"/>
</dbReference>
<evidence type="ECO:0000256" key="1">
    <source>
        <dbReference type="ARBA" id="ARBA00008056"/>
    </source>
</evidence>
<dbReference type="Gene3D" id="2.60.120.330">
    <property type="entry name" value="B-lactam Antibiotic, Isopenicillin N Synthase, Chain"/>
    <property type="match status" value="1"/>
</dbReference>
<accession>A0A8S0VD97</accession>
<protein>
    <submittedName>
        <fullName evidence="7">SRG1-like</fullName>
    </submittedName>
</protein>
<evidence type="ECO:0000256" key="4">
    <source>
        <dbReference type="ARBA" id="ARBA00023004"/>
    </source>
</evidence>
<dbReference type="AlphaFoldDB" id="A0A8S0VD97"/>
<dbReference type="Proteomes" id="UP000594638">
    <property type="component" value="Unassembled WGS sequence"/>
</dbReference>
<dbReference type="InterPro" id="IPR027443">
    <property type="entry name" value="IPNS-like_sf"/>
</dbReference>
<dbReference type="InterPro" id="IPR044861">
    <property type="entry name" value="IPNS-like_FE2OG_OXY"/>
</dbReference>
<dbReference type="OrthoDB" id="288590at2759"/>
<evidence type="ECO:0000259" key="6">
    <source>
        <dbReference type="PROSITE" id="PS51471"/>
    </source>
</evidence>
<comment type="caution">
    <text evidence="7">The sequence shown here is derived from an EMBL/GenBank/DDBJ whole genome shotgun (WGS) entry which is preliminary data.</text>
</comment>
<evidence type="ECO:0000313" key="8">
    <source>
        <dbReference type="Proteomes" id="UP000594638"/>
    </source>
</evidence>
<sequence>MEPKFKKLDSSLQVPNVQELAKEKSTTIPPRYQRPNEDHLVSSLTENQIPVIDMQKLMEKYSMDAELQKLHTARKEWGFFQLINHGVSFPKVEKMKLEIQEFFSLPIEEKKKFSQESGDIEGYGRAFVVSEEQKLDWADLFFAITLPIHCRKPHLISKLPTKFRDAIDEYAAELKNRAMKILDIMAKALQMKTEEMNMVFEEGMKAMRMNYYSPCPQSELVTGLNPHSDAVGLTILLQVSEIEGLQIKKDGAWIPVVPLPNAFVINIGDILEIVTNRIYRSIEHRATVNSKKERLSIATFFHPNIDSDLGPEPSLMTLQQNLKGSALLII</sequence>
<evidence type="ECO:0000256" key="3">
    <source>
        <dbReference type="ARBA" id="ARBA00023002"/>
    </source>
</evidence>
<dbReference type="GO" id="GO:0002238">
    <property type="term" value="P:response to molecule of fungal origin"/>
    <property type="evidence" value="ECO:0007669"/>
    <property type="project" value="UniProtKB-ARBA"/>
</dbReference>
<reference evidence="7 8" key="1">
    <citation type="submission" date="2019-12" db="EMBL/GenBank/DDBJ databases">
        <authorList>
            <person name="Alioto T."/>
            <person name="Alioto T."/>
            <person name="Gomez Garrido J."/>
        </authorList>
    </citation>
    <scope>NUCLEOTIDE SEQUENCE [LARGE SCALE GENOMIC DNA]</scope>
</reference>
<organism evidence="7 8">
    <name type="scientific">Olea europaea subsp. europaea</name>
    <dbReference type="NCBI Taxonomy" id="158383"/>
    <lineage>
        <taxon>Eukaryota</taxon>
        <taxon>Viridiplantae</taxon>
        <taxon>Streptophyta</taxon>
        <taxon>Embryophyta</taxon>
        <taxon>Tracheophyta</taxon>
        <taxon>Spermatophyta</taxon>
        <taxon>Magnoliopsida</taxon>
        <taxon>eudicotyledons</taxon>
        <taxon>Gunneridae</taxon>
        <taxon>Pentapetalae</taxon>
        <taxon>asterids</taxon>
        <taxon>lamiids</taxon>
        <taxon>Lamiales</taxon>
        <taxon>Oleaceae</taxon>
        <taxon>Oleeae</taxon>
        <taxon>Olea</taxon>
    </lineage>
</organism>
<dbReference type="SUPFAM" id="SSF51197">
    <property type="entry name" value="Clavaminate synthase-like"/>
    <property type="match status" value="1"/>
</dbReference>
<proteinExistence type="inferred from homology"/>
<evidence type="ECO:0000256" key="2">
    <source>
        <dbReference type="ARBA" id="ARBA00022723"/>
    </source>
</evidence>
<name>A0A8S0VD97_OLEEU</name>
<gene>
    <name evidence="7" type="ORF">OLEA9_A081516</name>
</gene>
<dbReference type="GO" id="GO:0016706">
    <property type="term" value="F:2-oxoglutarate-dependent dioxygenase activity"/>
    <property type="evidence" value="ECO:0007669"/>
    <property type="project" value="UniProtKB-ARBA"/>
</dbReference>
<evidence type="ECO:0000256" key="5">
    <source>
        <dbReference type="RuleBase" id="RU003682"/>
    </source>
</evidence>